<dbReference type="Gene3D" id="1.10.238.10">
    <property type="entry name" value="EF-hand"/>
    <property type="match status" value="1"/>
</dbReference>
<name>A0ABQ8Z0V6_9EUKA</name>
<sequence length="387" mass="45208">MSFKTEDVPEIYTRVKKLHDIFNKGTGPCEKISIRLAVIMEGLNFMISNTIKDKKIKKGFKKIIDQLNEAVQEAEDFVAKILQQAGRKPKRGRSKKASFKKKSMLWVKNLKNGLESEENQEDLHKIKSQFGDLVSTTNLAIFVRSGFDLQRSLQLKNTDKEVFKEAAESIYRIESRKDSMKENVQKLITKHQEEKEQKETKIKDCYVNKTPEYFAKTQQLPLKGGEILFNLIAQRKSNKEEGLTPRQMVKFMKLRHSRPNVTIKFSAEYFFESWDLNGNGFLSLDEVLKNLQDMYYLASLYDYRMINSNIPFITALNNDRENQQKIEKDRLSLELRYPELIEKEQIFGKMFANKNEITTEDFVNFCDENQDGILGELFYGCITLDFN</sequence>
<reference evidence="3" key="1">
    <citation type="submission" date="2022-08" db="EMBL/GenBank/DDBJ databases">
        <title>Novel sulfate-reducing endosymbionts in the free-living metamonad Anaeramoeba.</title>
        <authorList>
            <person name="Jerlstrom-Hultqvist J."/>
            <person name="Cepicka I."/>
            <person name="Gallot-Lavallee L."/>
            <person name="Salas-Leiva D."/>
            <person name="Curtis B.A."/>
            <person name="Zahonova K."/>
            <person name="Pipaliya S."/>
            <person name="Dacks J."/>
            <person name="Roger A.J."/>
        </authorList>
    </citation>
    <scope>NUCLEOTIDE SEQUENCE</scope>
    <source>
        <strain evidence="3">Schooner1</strain>
    </source>
</reference>
<evidence type="ECO:0000313" key="3">
    <source>
        <dbReference type="EMBL" id="KAJ6250523.1"/>
    </source>
</evidence>
<dbReference type="PROSITE" id="PS00018">
    <property type="entry name" value="EF_HAND_1"/>
    <property type="match status" value="1"/>
</dbReference>
<dbReference type="InterPro" id="IPR002048">
    <property type="entry name" value="EF_hand_dom"/>
</dbReference>
<keyword evidence="4" id="KW-1185">Reference proteome</keyword>
<feature type="domain" description="EF-hand" evidence="2">
    <location>
        <begin position="262"/>
        <end position="297"/>
    </location>
</feature>
<evidence type="ECO:0000256" key="1">
    <source>
        <dbReference type="ARBA" id="ARBA00022837"/>
    </source>
</evidence>
<evidence type="ECO:0000259" key="2">
    <source>
        <dbReference type="PROSITE" id="PS50222"/>
    </source>
</evidence>
<comment type="caution">
    <text evidence="3">The sequence shown here is derived from an EMBL/GenBank/DDBJ whole genome shotgun (WGS) entry which is preliminary data.</text>
</comment>
<evidence type="ECO:0000313" key="4">
    <source>
        <dbReference type="Proteomes" id="UP001150062"/>
    </source>
</evidence>
<protein>
    <recommendedName>
        <fullName evidence="2">EF-hand domain-containing protein</fullName>
    </recommendedName>
</protein>
<organism evidence="3 4">
    <name type="scientific">Anaeramoeba flamelloides</name>
    <dbReference type="NCBI Taxonomy" id="1746091"/>
    <lineage>
        <taxon>Eukaryota</taxon>
        <taxon>Metamonada</taxon>
        <taxon>Anaeramoebidae</taxon>
        <taxon>Anaeramoeba</taxon>
    </lineage>
</organism>
<gene>
    <name evidence="3" type="ORF">M0813_16009</name>
</gene>
<proteinExistence type="predicted"/>
<keyword evidence="1" id="KW-0106">Calcium</keyword>
<dbReference type="Proteomes" id="UP001150062">
    <property type="component" value="Unassembled WGS sequence"/>
</dbReference>
<dbReference type="PROSITE" id="PS50222">
    <property type="entry name" value="EF_HAND_2"/>
    <property type="match status" value="1"/>
</dbReference>
<accession>A0ABQ8Z0V6</accession>
<dbReference type="InterPro" id="IPR011992">
    <property type="entry name" value="EF-hand-dom_pair"/>
</dbReference>
<dbReference type="EMBL" id="JAOAOG010000075">
    <property type="protein sequence ID" value="KAJ6250523.1"/>
    <property type="molecule type" value="Genomic_DNA"/>
</dbReference>
<dbReference type="InterPro" id="IPR018247">
    <property type="entry name" value="EF_Hand_1_Ca_BS"/>
</dbReference>
<dbReference type="SUPFAM" id="SSF47473">
    <property type="entry name" value="EF-hand"/>
    <property type="match status" value="1"/>
</dbReference>